<sequence length="71" mass="8331">MDSNNDAHAYAYGRMVPECVQWLCRLMKTSRSPFVCFSFVHLTLLHWERCFLTNPVTQYNVNYFPTVVALP</sequence>
<organism evidence="1 2">
    <name type="scientific">Armillaria ostoyae</name>
    <name type="common">Armillaria root rot fungus</name>
    <dbReference type="NCBI Taxonomy" id="47428"/>
    <lineage>
        <taxon>Eukaryota</taxon>
        <taxon>Fungi</taxon>
        <taxon>Dikarya</taxon>
        <taxon>Basidiomycota</taxon>
        <taxon>Agaricomycotina</taxon>
        <taxon>Agaricomycetes</taxon>
        <taxon>Agaricomycetidae</taxon>
        <taxon>Agaricales</taxon>
        <taxon>Marasmiineae</taxon>
        <taxon>Physalacriaceae</taxon>
        <taxon>Armillaria</taxon>
    </lineage>
</organism>
<reference evidence="2" key="1">
    <citation type="journal article" date="2017" name="Nat. Ecol. Evol.">
        <title>Genome expansion and lineage-specific genetic innovations in the forest pathogenic fungi Armillaria.</title>
        <authorList>
            <person name="Sipos G."/>
            <person name="Prasanna A.N."/>
            <person name="Walter M.C."/>
            <person name="O'Connor E."/>
            <person name="Balint B."/>
            <person name="Krizsan K."/>
            <person name="Kiss B."/>
            <person name="Hess J."/>
            <person name="Varga T."/>
            <person name="Slot J."/>
            <person name="Riley R."/>
            <person name="Boka B."/>
            <person name="Rigling D."/>
            <person name="Barry K."/>
            <person name="Lee J."/>
            <person name="Mihaltcheva S."/>
            <person name="LaButti K."/>
            <person name="Lipzen A."/>
            <person name="Waldron R."/>
            <person name="Moloney N.M."/>
            <person name="Sperisen C."/>
            <person name="Kredics L."/>
            <person name="Vagvoelgyi C."/>
            <person name="Patrignani A."/>
            <person name="Fitzpatrick D."/>
            <person name="Nagy I."/>
            <person name="Doyle S."/>
            <person name="Anderson J.B."/>
            <person name="Grigoriev I.V."/>
            <person name="Gueldener U."/>
            <person name="Muensterkoetter M."/>
            <person name="Nagy L.G."/>
        </authorList>
    </citation>
    <scope>NUCLEOTIDE SEQUENCE [LARGE SCALE GENOMIC DNA]</scope>
    <source>
        <strain evidence="2">C18/9</strain>
    </source>
</reference>
<dbReference type="AlphaFoldDB" id="A0A284RQD2"/>
<accession>A0A284RQD2</accession>
<evidence type="ECO:0000313" key="1">
    <source>
        <dbReference type="EMBL" id="SJL10979.1"/>
    </source>
</evidence>
<dbReference type="Proteomes" id="UP000219338">
    <property type="component" value="Unassembled WGS sequence"/>
</dbReference>
<keyword evidence="2" id="KW-1185">Reference proteome</keyword>
<protein>
    <submittedName>
        <fullName evidence="1">Uncharacterized protein</fullName>
    </submittedName>
</protein>
<gene>
    <name evidence="1" type="ORF">ARMOST_14375</name>
</gene>
<dbReference type="EMBL" id="FUEG01000013">
    <property type="protein sequence ID" value="SJL10979.1"/>
    <property type="molecule type" value="Genomic_DNA"/>
</dbReference>
<name>A0A284RQD2_ARMOS</name>
<proteinExistence type="predicted"/>
<evidence type="ECO:0000313" key="2">
    <source>
        <dbReference type="Proteomes" id="UP000219338"/>
    </source>
</evidence>